<evidence type="ECO:0000313" key="6">
    <source>
        <dbReference type="EMBL" id="MBB6729713.1"/>
    </source>
</evidence>
<dbReference type="InterPro" id="IPR022853">
    <property type="entry name" value="FloA"/>
</dbReference>
<feature type="transmembrane region" description="Helical" evidence="5">
    <location>
        <begin position="7"/>
        <end position="25"/>
    </location>
</feature>
<evidence type="ECO:0000313" key="7">
    <source>
        <dbReference type="Proteomes" id="UP000564644"/>
    </source>
</evidence>
<dbReference type="HAMAP" id="MF_01562">
    <property type="entry name" value="FloA"/>
    <property type="match status" value="1"/>
</dbReference>
<organism evidence="6 7">
    <name type="scientific">Cohnella zeiphila</name>
    <dbReference type="NCBI Taxonomy" id="2761120"/>
    <lineage>
        <taxon>Bacteria</taxon>
        <taxon>Bacillati</taxon>
        <taxon>Bacillota</taxon>
        <taxon>Bacilli</taxon>
        <taxon>Bacillales</taxon>
        <taxon>Paenibacillaceae</taxon>
        <taxon>Cohnella</taxon>
    </lineage>
</organism>
<accession>A0A7X0VVB1</accession>
<dbReference type="Pfam" id="PF12127">
    <property type="entry name" value="FloA"/>
    <property type="match status" value="1"/>
</dbReference>
<dbReference type="EMBL" id="JACJVO010000002">
    <property type="protein sequence ID" value="MBB6729713.1"/>
    <property type="molecule type" value="Genomic_DNA"/>
</dbReference>
<gene>
    <name evidence="5 6" type="primary">floA</name>
    <name evidence="6" type="ORF">H7C18_02235</name>
</gene>
<dbReference type="GO" id="GO:0005886">
    <property type="term" value="C:plasma membrane"/>
    <property type="evidence" value="ECO:0007669"/>
    <property type="project" value="UniProtKB-SubCell"/>
</dbReference>
<evidence type="ECO:0000256" key="2">
    <source>
        <dbReference type="ARBA" id="ARBA00022692"/>
    </source>
</evidence>
<protein>
    <recommendedName>
        <fullName evidence="5">Flotillin-like protein FloA</fullName>
    </recommendedName>
</protein>
<evidence type="ECO:0000256" key="1">
    <source>
        <dbReference type="ARBA" id="ARBA00022475"/>
    </source>
</evidence>
<comment type="subcellular location">
    <subcellularLocation>
        <location evidence="5">Cell membrane</location>
        <topology evidence="5">Single-pass membrane protein</topology>
    </subcellularLocation>
    <subcellularLocation>
        <location evidence="5">Membrane raft</location>
        <topology evidence="5">Single-pass membrane protein</topology>
    </subcellularLocation>
</comment>
<evidence type="ECO:0000256" key="4">
    <source>
        <dbReference type="ARBA" id="ARBA00023136"/>
    </source>
</evidence>
<dbReference type="GO" id="GO:0045121">
    <property type="term" value="C:membrane raft"/>
    <property type="evidence" value="ECO:0007669"/>
    <property type="project" value="UniProtKB-SubCell"/>
</dbReference>
<dbReference type="Proteomes" id="UP000564644">
    <property type="component" value="Unassembled WGS sequence"/>
</dbReference>
<keyword evidence="7" id="KW-1185">Reference proteome</keyword>
<keyword evidence="2 5" id="KW-0812">Transmembrane</keyword>
<comment type="caution">
    <text evidence="5">Lacks conserved residue(s) required for the propagation of feature annotation.</text>
</comment>
<dbReference type="RefSeq" id="WP_185127378.1">
    <property type="nucleotide sequence ID" value="NZ_JACJVO010000002.1"/>
</dbReference>
<proteinExistence type="inferred from homology"/>
<comment type="subunit">
    <text evidence="5">Homooligomerizes.</text>
</comment>
<comment type="function">
    <text evidence="5">Found in functional membrane microdomains (FMM) that may be equivalent to eukaryotic membrane rafts FMMs are highly dynamic and increase in number as cells age. Flotillins are thought to be important factors in membrane fluidity.</text>
</comment>
<keyword evidence="1 5" id="KW-1003">Cell membrane</keyword>
<evidence type="ECO:0000256" key="3">
    <source>
        <dbReference type="ARBA" id="ARBA00022989"/>
    </source>
</evidence>
<comment type="caution">
    <text evidence="6">The sequence shown here is derived from an EMBL/GenBank/DDBJ whole genome shotgun (WGS) entry which is preliminary data.</text>
</comment>
<comment type="similarity">
    <text evidence="5">Belongs to the flotillin-like FloA family.</text>
</comment>
<keyword evidence="3 5" id="KW-1133">Transmembrane helix</keyword>
<dbReference type="AlphaFoldDB" id="A0A7X0VVB1"/>
<keyword evidence="4 5" id="KW-0472">Membrane</keyword>
<evidence type="ECO:0000256" key="5">
    <source>
        <dbReference type="HAMAP-Rule" id="MF_01562"/>
    </source>
</evidence>
<name>A0A7X0VVB1_9BACL</name>
<reference evidence="6 7" key="1">
    <citation type="submission" date="2020-08" db="EMBL/GenBank/DDBJ databases">
        <title>Cohnella phylogeny.</title>
        <authorList>
            <person name="Dunlap C."/>
        </authorList>
    </citation>
    <scope>NUCLEOTIDE SEQUENCE [LARGE SCALE GENOMIC DNA]</scope>
    <source>
        <strain evidence="6 7">CBP 2801</strain>
    </source>
</reference>
<sequence>MNGNVELLIIIAVVVIALIVFLSFFPLMLWISAWASGVRISILTLVAMRLRRVIPQRIVNPMIKATKAGLGLTINQLESHFLAGGNVDRVVNALIAAQRANIPLVFERAAAIDLAGRDVLQAVQMSVNPRVIETPIVSAVAKDGIEVKVKARVTVRANIDRLVGGAGEETIIARVGEGIVTTVGSSNSHKDVLENPDLISRTVLNKGLDSGTAFEILSIDIADVDVGKNIGAHLQTEQAEADKRIAQAKAEERRAMAVAQEQEMRAKVVEMKAKVVEAESEVPLAMAEALKGGKLGVMDYLNMKNLEADTQMRGSIGGKTDGTGDGQEGR</sequence>
<dbReference type="NCBIfam" id="NF010186">
    <property type="entry name" value="PRK13665.1"/>
    <property type="match status" value="1"/>
</dbReference>